<dbReference type="InParanoid" id="A0A803JJH1"/>
<dbReference type="InterPro" id="IPR057288">
    <property type="entry name" value="PH_PLEKHM2"/>
</dbReference>
<dbReference type="InterPro" id="IPR003591">
    <property type="entry name" value="Leu-rich_rpt_typical-subtyp"/>
</dbReference>
<keyword evidence="4" id="KW-0677">Repeat</keyword>
<feature type="domain" description="PX" evidence="6">
    <location>
        <begin position="94"/>
        <end position="205"/>
    </location>
</feature>
<comment type="subcellular location">
    <subcellularLocation>
        <location evidence="1">Cytoplasm</location>
    </subcellularLocation>
</comment>
<dbReference type="Pfam" id="PF12799">
    <property type="entry name" value="LRR_4"/>
    <property type="match status" value="1"/>
</dbReference>
<organism evidence="7">
    <name type="scientific">Xenopus tropicalis</name>
    <name type="common">Western clawed frog</name>
    <name type="synonym">Silurana tropicalis</name>
    <dbReference type="NCBI Taxonomy" id="8364"/>
    <lineage>
        <taxon>Eukaryota</taxon>
        <taxon>Metazoa</taxon>
        <taxon>Chordata</taxon>
        <taxon>Craniata</taxon>
        <taxon>Vertebrata</taxon>
        <taxon>Euteleostomi</taxon>
        <taxon>Amphibia</taxon>
        <taxon>Batrachia</taxon>
        <taxon>Anura</taxon>
        <taxon>Pipoidea</taxon>
        <taxon>Pipidae</taxon>
        <taxon>Xenopodinae</taxon>
        <taxon>Xenopus</taxon>
        <taxon>Silurana</taxon>
    </lineage>
</organism>
<evidence type="ECO:0000313" key="7">
    <source>
        <dbReference type="Ensembl" id="ENSXETP00000108084"/>
    </source>
</evidence>
<evidence type="ECO:0000259" key="6">
    <source>
        <dbReference type="PROSITE" id="PS50195"/>
    </source>
</evidence>
<gene>
    <name evidence="7" type="primary">nisch</name>
</gene>
<dbReference type="InterPro" id="IPR057714">
    <property type="entry name" value="PH_NISCH_C"/>
</dbReference>
<reference evidence="7" key="2">
    <citation type="submission" date="2021-03" db="UniProtKB">
        <authorList>
            <consortium name="Ensembl"/>
        </authorList>
    </citation>
    <scope>IDENTIFICATION</scope>
</reference>
<feature type="compositionally biased region" description="Basic and acidic residues" evidence="5">
    <location>
        <begin position="614"/>
        <end position="633"/>
    </location>
</feature>
<dbReference type="Pfam" id="PF25625">
    <property type="entry name" value="PH_NISCH_C"/>
    <property type="match status" value="1"/>
</dbReference>
<dbReference type="FunFam" id="3.80.10.10:FF:002095">
    <property type="entry name" value="Uncharacterized protein"/>
    <property type="match status" value="1"/>
</dbReference>
<evidence type="ECO:0000256" key="5">
    <source>
        <dbReference type="SAM" id="MobiDB-lite"/>
    </source>
</evidence>
<dbReference type="FunFam" id="3.30.1520.10:FF:000020">
    <property type="entry name" value="nischarin isoform X1"/>
    <property type="match status" value="1"/>
</dbReference>
<dbReference type="Pfam" id="PF00787">
    <property type="entry name" value="PX"/>
    <property type="match status" value="1"/>
</dbReference>
<dbReference type="Gene3D" id="3.30.1520.10">
    <property type="entry name" value="Phox-like domain"/>
    <property type="match status" value="1"/>
</dbReference>
<proteinExistence type="predicted"/>
<evidence type="ECO:0000256" key="2">
    <source>
        <dbReference type="ARBA" id="ARBA00022490"/>
    </source>
</evidence>
<dbReference type="PANTHER" id="PTHR15454:SF35">
    <property type="entry name" value="NISCHARIN"/>
    <property type="match status" value="1"/>
</dbReference>
<evidence type="ECO:0000256" key="4">
    <source>
        <dbReference type="ARBA" id="ARBA00022737"/>
    </source>
</evidence>
<keyword evidence="2" id="KW-0963">Cytoplasm</keyword>
<accession>A0A803JJH1</accession>
<dbReference type="PANTHER" id="PTHR15454">
    <property type="entry name" value="NISCHARIN RELATED"/>
    <property type="match status" value="1"/>
</dbReference>
<feature type="region of interest" description="Disordered" evidence="5">
    <location>
        <begin position="1037"/>
        <end position="1061"/>
    </location>
</feature>
<dbReference type="Xenbase" id="XB-GENE-5968394">
    <property type="gene designation" value="nisch"/>
</dbReference>
<dbReference type="Gene3D" id="3.80.10.10">
    <property type="entry name" value="Ribonuclease Inhibitor"/>
    <property type="match status" value="2"/>
</dbReference>
<dbReference type="PROSITE" id="PS50195">
    <property type="entry name" value="PX"/>
    <property type="match status" value="1"/>
</dbReference>
<dbReference type="Ensembl" id="ENSXETT00000105960">
    <property type="protein sequence ID" value="ENSXETP00000108084"/>
    <property type="gene ID" value="ENSXETG00000021467"/>
</dbReference>
<sequence length="1452" mass="160451">MPLPPAISFLTNGRALHCPVATNLPVRHSPYCESCPPPQSVPGCPSHTPPYCPLTPPSHTPPYCPLTPPSHTPPYCPLTPPSHTPPYCPLTPPSHTPPYCPLTPPSHTPPYCPQVYIIQLRAGSFHWEVRHRYSDFYDLHEKLTAENKIERNLLPPKKMIGKNSRSLVEKRQKDLELYLQTLLGTFPLAVPKALARFLHFHLYEIHGIAAVLAEELFHKGEQLLLAGEVFTVTPLQLYAVTQLLRRAKPTCSTGDARNDLGHIMDFACRLKYLRISGRTGPVGTSNIHEQSLPCDLSIFKSLCQIEVSQCNARLLSGLTSCRRSLATISIHCSASSMKDILVPEAYDFEQWEPEGVAPGSPITAVVPKWKVLTTLDLSHNRISCIDESVKLIPEIEFLDFSHNDISTIENLQHLYNLIHLDLSYNKLADLTGIYTKVGNIKTLSLAGNVLESLRGLNKLYSLVNLDLSQNRIEQLEEVRNIGGLPCLEGVLLAGNPLTVIPDYRTKVLALFGDRASEVCLDSTRTTEKELDTVEVLKAIQKSRDARNKLASSEKKINEELRPSAAGSSSPARASSSSLSRPISCSQGADSIDLSLAKRLSPGGAQQSGSGDPAAKQEAERGKPCEGDVQRDVSDPPPGSGTSCREDAVTLDQWGPCPCMSLYQGDKELLPYISVLMEGALREPRHVAGEAENKWGPHSCEFHKTEDGYFEMGPDTQTTDGTFPAAPAVSHIVWGLSFHSRGAAELRPFASCLVLTDTLVVCFELAPDSAPNLLRLVLCFAYGDVAGFHFPVPDICLRVSLGDGEESVFVMSDLQGLQQLSACLKARCPPSHTPERIIPEPMSLQDLLLYISEVQQVVLSDSDVKGCFPVYLFNGEAAGDPAQPEPPFHTQTWPPAASCAALLSIISTGLQPGGERLLPHWLLLTQQCFILITVDISTITGNRAEYAGNALTMSAIPLASVALEPESPPAENKPPQFAGHTVPLMVDYRAVSAFFVVPQNKFHFLSVFNQLRKSLQGIKNLVICKSIKNLDDSQSWVGDAHRPPTHSLSPVAPHRARPPQYPSESLTQRLSEENHIPFYLPASASLRFIAELKGKALVELFRSCVAEAEGEELRHLTWASLLLYGTPDTEFPSCILLSTQAVYFLLDDTQNPKEEDYWRKRPARSPLQISFCFAIKFSSLQSVNIGLFDQYFRITGSSPSQVVTCLTRDSYSTHSFIQQLMSALSLLARAPSPEPLEKDFYSEFGTKNTGRMENYELIHSSRVKFVYPNEEEMGDLTFIVSEKMDPSSPIQSLNILLYVLGFRVSCVGRTDPPPSLQPNSLILTSSDLFLFNEDYISYPLPDFAKEPPKKDKYQLVDGRRIRDLDRVLMGYQTYPQNLTLVFDDVHKQDFMHSVSLDHFGETLGGSPGAVGANKEIQWNIFIPSADSREKLISLLARQWESLCGRELPIELTG</sequence>
<dbReference type="GO" id="GO:0035091">
    <property type="term" value="F:phosphatidylinositol binding"/>
    <property type="evidence" value="ECO:0007669"/>
    <property type="project" value="InterPro"/>
</dbReference>
<dbReference type="GeneTree" id="ENSGT00940000156494"/>
<dbReference type="SUPFAM" id="SSF52075">
    <property type="entry name" value="Outer arm dynein light chain 1"/>
    <property type="match status" value="1"/>
</dbReference>
<evidence type="ECO:0000256" key="1">
    <source>
        <dbReference type="ARBA" id="ARBA00004496"/>
    </source>
</evidence>
<feature type="region of interest" description="Disordered" evidence="5">
    <location>
        <begin position="547"/>
        <end position="585"/>
    </location>
</feature>
<dbReference type="FunCoup" id="A0A803JJH1">
    <property type="interactions" value="2632"/>
</dbReference>
<dbReference type="GO" id="GO:0005737">
    <property type="term" value="C:cytoplasm"/>
    <property type="evidence" value="ECO:0007669"/>
    <property type="project" value="UniProtKB-SubCell"/>
</dbReference>
<feature type="region of interest" description="Disordered" evidence="5">
    <location>
        <begin position="599"/>
        <end position="645"/>
    </location>
</feature>
<dbReference type="InterPro" id="IPR036871">
    <property type="entry name" value="PX_dom_sf"/>
</dbReference>
<dbReference type="InterPro" id="IPR025875">
    <property type="entry name" value="Leu-rich_rpt_4"/>
</dbReference>
<dbReference type="SUPFAM" id="SSF64268">
    <property type="entry name" value="PX domain"/>
    <property type="match status" value="1"/>
</dbReference>
<dbReference type="Pfam" id="PF23142">
    <property type="entry name" value="PH_PLEKHM2"/>
    <property type="match status" value="1"/>
</dbReference>
<dbReference type="SMART" id="SM00312">
    <property type="entry name" value="PX"/>
    <property type="match status" value="1"/>
</dbReference>
<dbReference type="InterPro" id="IPR001611">
    <property type="entry name" value="Leu-rich_rpt"/>
</dbReference>
<protein>
    <submittedName>
        <fullName evidence="7">Nischarin</fullName>
    </submittedName>
</protein>
<keyword evidence="3" id="KW-0433">Leucine-rich repeat</keyword>
<dbReference type="InterPro" id="IPR001683">
    <property type="entry name" value="PX_dom"/>
</dbReference>
<dbReference type="SMART" id="SM00365">
    <property type="entry name" value="LRR_SD22"/>
    <property type="match status" value="5"/>
</dbReference>
<reference evidence="7" key="1">
    <citation type="journal article" date="2010" name="Science">
        <title>The genome of the Western clawed frog Xenopus tropicalis.</title>
        <authorList>
            <person name="Hellsten U."/>
            <person name="Harland R.M."/>
            <person name="Gilchrist M.J."/>
            <person name="Hendrix D."/>
            <person name="Jurka J."/>
            <person name="Kapitonov V."/>
            <person name="Ovcharenko I."/>
            <person name="Putnam N.H."/>
            <person name="Shu S."/>
            <person name="Taher L."/>
            <person name="Blitz I.L."/>
            <person name="Blumberg B."/>
            <person name="Dichmann D.S."/>
            <person name="Dubchak I."/>
            <person name="Amaya E."/>
            <person name="Detter J.C."/>
            <person name="Fletcher R."/>
            <person name="Gerhard D.S."/>
            <person name="Goodstein D."/>
            <person name="Graves T."/>
            <person name="Grigoriev I.V."/>
            <person name="Grimwood J."/>
            <person name="Kawashima T."/>
            <person name="Lindquist E."/>
            <person name="Lucas S.M."/>
            <person name="Mead P.E."/>
            <person name="Mitros T."/>
            <person name="Ogino H."/>
            <person name="Ohta Y."/>
            <person name="Poliakov A.V."/>
            <person name="Pollet N."/>
            <person name="Robert J."/>
            <person name="Salamov A."/>
            <person name="Sater A.K."/>
            <person name="Schmutz J."/>
            <person name="Terry A."/>
            <person name="Vize P.D."/>
            <person name="Warren W.C."/>
            <person name="Wells D."/>
            <person name="Wills A."/>
            <person name="Wilson R.K."/>
            <person name="Zimmerman L.B."/>
            <person name="Zorn A.M."/>
            <person name="Grainger R."/>
            <person name="Grammer T."/>
            <person name="Khokha M.K."/>
            <person name="Richardson P.M."/>
            <person name="Rokhsar D.S."/>
        </authorList>
    </citation>
    <scope>NUCLEOTIDE SEQUENCE [LARGE SCALE GENOMIC DNA]</scope>
    <source>
        <strain evidence="7">Nigerian</strain>
    </source>
</reference>
<dbReference type="InterPro" id="IPR032675">
    <property type="entry name" value="LRR_dom_sf"/>
</dbReference>
<feature type="compositionally biased region" description="Basic and acidic residues" evidence="5">
    <location>
        <begin position="547"/>
        <end position="561"/>
    </location>
</feature>
<dbReference type="PROSITE" id="PS51450">
    <property type="entry name" value="LRR"/>
    <property type="match status" value="5"/>
</dbReference>
<evidence type="ECO:0000256" key="3">
    <source>
        <dbReference type="ARBA" id="ARBA00022614"/>
    </source>
</evidence>
<name>A0A803JJH1_XENTR</name>
<dbReference type="Bgee" id="ENSXETG00000021467">
    <property type="expression patterns" value="Expressed in heart and 12 other cell types or tissues"/>
</dbReference>
<feature type="compositionally biased region" description="Low complexity" evidence="5">
    <location>
        <begin position="562"/>
        <end position="585"/>
    </location>
</feature>
<dbReference type="SMART" id="SM00369">
    <property type="entry name" value="LRR_TYP"/>
    <property type="match status" value="3"/>
</dbReference>